<keyword evidence="2 5" id="KW-0853">WD repeat</keyword>
<dbReference type="PROSITE" id="PS00678">
    <property type="entry name" value="WD_REPEATS_1"/>
    <property type="match status" value="1"/>
</dbReference>
<dbReference type="InterPro" id="IPR037850">
    <property type="entry name" value="RBBP5/Swd1"/>
</dbReference>
<accession>A0A4U7AW39</accession>
<evidence type="ECO:0000256" key="4">
    <source>
        <dbReference type="ARBA" id="ARBA00023242"/>
    </source>
</evidence>
<dbReference type="EMBL" id="PTQR01000116">
    <property type="protein sequence ID" value="TKX19277.1"/>
    <property type="molecule type" value="Genomic_DNA"/>
</dbReference>
<gene>
    <name evidence="8" type="ORF">C1H76_8462</name>
</gene>
<organism evidence="8 9">
    <name type="scientific">Elsinoe australis</name>
    <dbReference type="NCBI Taxonomy" id="40998"/>
    <lineage>
        <taxon>Eukaryota</taxon>
        <taxon>Fungi</taxon>
        <taxon>Dikarya</taxon>
        <taxon>Ascomycota</taxon>
        <taxon>Pezizomycotina</taxon>
        <taxon>Dothideomycetes</taxon>
        <taxon>Dothideomycetidae</taxon>
        <taxon>Myriangiales</taxon>
        <taxon>Elsinoaceae</taxon>
        <taxon>Elsinoe</taxon>
    </lineage>
</organism>
<feature type="domain" description="Anaphase-promoting complex subunit 4-like WD40" evidence="7">
    <location>
        <begin position="33"/>
        <end position="112"/>
    </location>
</feature>
<dbReference type="Pfam" id="PF12894">
    <property type="entry name" value="ANAPC4_WD40"/>
    <property type="match status" value="1"/>
</dbReference>
<evidence type="ECO:0000313" key="8">
    <source>
        <dbReference type="EMBL" id="TKX19277.1"/>
    </source>
</evidence>
<dbReference type="GO" id="GO:0048188">
    <property type="term" value="C:Set1C/COMPASS complex"/>
    <property type="evidence" value="ECO:0007669"/>
    <property type="project" value="InterPro"/>
</dbReference>
<dbReference type="PANTHER" id="PTHR44040">
    <property type="entry name" value="RETINOBLASTOMA-BINDING PROTEIN 5"/>
    <property type="match status" value="1"/>
</dbReference>
<sequence length="475" mass="52707">MNLSLVDPFILAQDIPETLIARLRSSGSAVHIRFNRQGDLLASGTAKGGIAIFDLETNGVARKLRGHTPGRQISSLSWSASGRYLLSAATDWGCILWDLQDGSRVRSVNLGAALWMAELHPHNHLQFVAVPLEGQPTLVDCTTPAEPKITTLSSTPKRSSYEDEPTEKDKEKETKHYTSVALYHPSGQYLITGTMRGFLNIISLTTFETIYSMRLSIKPLLQFRLSPTGTSLLTNSADAVIRTVRLPDLSSPTFTPDTLRLETQHKLQDVVQRLSWNSVAFSPGSDYVIASTYMNHQCYIWEMVHGSLVKILEGPKEELGFVEWHPSRPVVAACGVESGRVYVWSVNTPQRWSALAPDFAEVEENVEYVESEGEFDILEKGEMERRREGGEGDEVDVLTVEVKEGEGKGEGFGDGEKEVFRMPVLLDIDASDSEDEMVAVGAGQWRRRSRGPEDVEEMEEVGRANGNGPKRRRGD</sequence>
<dbReference type="AlphaFoldDB" id="A0A4U7AW39"/>
<dbReference type="InterPro" id="IPR019775">
    <property type="entry name" value="WD40_repeat_CS"/>
</dbReference>
<dbReference type="SMART" id="SM00320">
    <property type="entry name" value="WD40"/>
    <property type="match status" value="5"/>
</dbReference>
<evidence type="ECO:0000256" key="6">
    <source>
        <dbReference type="SAM" id="MobiDB-lite"/>
    </source>
</evidence>
<dbReference type="InterPro" id="IPR036322">
    <property type="entry name" value="WD40_repeat_dom_sf"/>
</dbReference>
<reference evidence="8 9" key="1">
    <citation type="submission" date="2018-02" db="EMBL/GenBank/DDBJ databases">
        <title>Draft genome sequences of Elsinoe sp., causing black scab on jojoba.</title>
        <authorList>
            <person name="Stodart B."/>
            <person name="Jeffress S."/>
            <person name="Ash G."/>
            <person name="Arun Chinnappa K."/>
        </authorList>
    </citation>
    <scope>NUCLEOTIDE SEQUENCE [LARGE SCALE GENOMIC DNA]</scope>
    <source>
        <strain evidence="8 9">Hillstone_2</strain>
    </source>
</reference>
<dbReference type="PROSITE" id="PS50082">
    <property type="entry name" value="WD_REPEATS_2"/>
    <property type="match status" value="1"/>
</dbReference>
<feature type="region of interest" description="Disordered" evidence="6">
    <location>
        <begin position="435"/>
        <end position="475"/>
    </location>
</feature>
<evidence type="ECO:0000256" key="1">
    <source>
        <dbReference type="ARBA" id="ARBA00004123"/>
    </source>
</evidence>
<dbReference type="InterPro" id="IPR001680">
    <property type="entry name" value="WD40_rpt"/>
</dbReference>
<protein>
    <submittedName>
        <fullName evidence="8">Set1 complex component swd1</fullName>
    </submittedName>
</protein>
<dbReference type="Proteomes" id="UP000308133">
    <property type="component" value="Unassembled WGS sequence"/>
</dbReference>
<evidence type="ECO:0000256" key="3">
    <source>
        <dbReference type="ARBA" id="ARBA00022737"/>
    </source>
</evidence>
<dbReference type="Gene3D" id="2.130.10.10">
    <property type="entry name" value="YVTN repeat-like/Quinoprotein amine dehydrogenase"/>
    <property type="match status" value="2"/>
</dbReference>
<dbReference type="InterPro" id="IPR015943">
    <property type="entry name" value="WD40/YVTN_repeat-like_dom_sf"/>
</dbReference>
<evidence type="ECO:0000256" key="2">
    <source>
        <dbReference type="ARBA" id="ARBA00022574"/>
    </source>
</evidence>
<dbReference type="Pfam" id="PF00400">
    <property type="entry name" value="WD40"/>
    <property type="match status" value="1"/>
</dbReference>
<dbReference type="SUPFAM" id="SSF50978">
    <property type="entry name" value="WD40 repeat-like"/>
    <property type="match status" value="1"/>
</dbReference>
<comment type="subcellular location">
    <subcellularLocation>
        <location evidence="1">Nucleus</location>
    </subcellularLocation>
</comment>
<dbReference type="PANTHER" id="PTHR44040:SF1">
    <property type="entry name" value="RETINOBLASTOMA-BINDING PROTEIN 5"/>
    <property type="match status" value="1"/>
</dbReference>
<proteinExistence type="predicted"/>
<name>A0A4U7AW39_9PEZI</name>
<comment type="caution">
    <text evidence="8">The sequence shown here is derived from an EMBL/GenBank/DDBJ whole genome shotgun (WGS) entry which is preliminary data.</text>
</comment>
<evidence type="ECO:0000259" key="7">
    <source>
        <dbReference type="Pfam" id="PF12894"/>
    </source>
</evidence>
<keyword evidence="3" id="KW-0677">Repeat</keyword>
<feature type="region of interest" description="Disordered" evidence="6">
    <location>
        <begin position="145"/>
        <end position="173"/>
    </location>
</feature>
<feature type="repeat" description="WD" evidence="5">
    <location>
        <begin position="73"/>
        <end position="107"/>
    </location>
</feature>
<keyword evidence="4" id="KW-0539">Nucleus</keyword>
<evidence type="ECO:0000313" key="9">
    <source>
        <dbReference type="Proteomes" id="UP000308133"/>
    </source>
</evidence>
<evidence type="ECO:0000256" key="5">
    <source>
        <dbReference type="PROSITE-ProRule" id="PRU00221"/>
    </source>
</evidence>
<dbReference type="InterPro" id="IPR024977">
    <property type="entry name" value="Apc4-like_WD40_dom"/>
</dbReference>